<keyword evidence="1" id="KW-1133">Transmembrane helix</keyword>
<evidence type="ECO:0000313" key="3">
    <source>
        <dbReference type="Proteomes" id="UP001610446"/>
    </source>
</evidence>
<keyword evidence="1" id="KW-0472">Membrane</keyword>
<evidence type="ECO:0008006" key="4">
    <source>
        <dbReference type="Google" id="ProtNLM"/>
    </source>
</evidence>
<dbReference type="Gene3D" id="3.40.50.720">
    <property type="entry name" value="NAD(P)-binding Rossmann-like Domain"/>
    <property type="match status" value="1"/>
</dbReference>
<dbReference type="PRINTS" id="PR00081">
    <property type="entry name" value="GDHRDH"/>
</dbReference>
<dbReference type="InterPro" id="IPR002347">
    <property type="entry name" value="SDR_fam"/>
</dbReference>
<sequence>MALLAFGSLFIYLYISSSLFFDIVHFFLHQWSASPYKALRWLSQCHQFHHLYYNRSLNFNPRYRRPNAWIALPLEMVCLCAGALVGWLLLLPLAMLTARDLPSKPLTVNIAVHLIRTSVVIYMNGQDSNHVFYETVPKDPGWLFVGPQFHALHHVYPERYMGSVVRIFDWIAGTAYSLKHRNVVITGGSGAFGAAMIRRLQAEGVRSIRKLKFGEDWTHENFGQVEKLFSNEGLEEEADILILAHGTKGMDAMDANCHTTIRLVQLFLEQHAHPEPKRGILKKHPRKKKTLPEIWYVGSEIELHPAIGGGPELHRYCASKRAFLPYARALYDDPRLVYRHIVPAAFQSPMGRAIVSADWAAGVAMWWIRRGAQYVPVTYTGMAYLNFFKFVFWVRPSLNLIKGDKNMDGAFRFS</sequence>
<comment type="caution">
    <text evidence="2">The sequence shown here is derived from an EMBL/GenBank/DDBJ whole genome shotgun (WGS) entry which is preliminary data.</text>
</comment>
<proteinExistence type="predicted"/>
<evidence type="ECO:0000313" key="2">
    <source>
        <dbReference type="EMBL" id="KAL2835819.1"/>
    </source>
</evidence>
<keyword evidence="1" id="KW-0812">Transmembrane</keyword>
<accession>A0ABR4J745</accession>
<organism evidence="2 3">
    <name type="scientific">Aspergillus pseudoustus</name>
    <dbReference type="NCBI Taxonomy" id="1810923"/>
    <lineage>
        <taxon>Eukaryota</taxon>
        <taxon>Fungi</taxon>
        <taxon>Dikarya</taxon>
        <taxon>Ascomycota</taxon>
        <taxon>Pezizomycotina</taxon>
        <taxon>Eurotiomycetes</taxon>
        <taxon>Eurotiomycetidae</taxon>
        <taxon>Eurotiales</taxon>
        <taxon>Aspergillaceae</taxon>
        <taxon>Aspergillus</taxon>
        <taxon>Aspergillus subgen. Nidulantes</taxon>
    </lineage>
</organism>
<reference evidence="2 3" key="1">
    <citation type="submission" date="2024-07" db="EMBL/GenBank/DDBJ databases">
        <title>Section-level genome sequencing and comparative genomics of Aspergillus sections Usti and Cavernicolus.</title>
        <authorList>
            <consortium name="Lawrence Berkeley National Laboratory"/>
            <person name="Nybo J.L."/>
            <person name="Vesth T.C."/>
            <person name="Theobald S."/>
            <person name="Frisvad J.C."/>
            <person name="Larsen T.O."/>
            <person name="Kjaerboelling I."/>
            <person name="Rothschild-Mancinelli K."/>
            <person name="Lyhne E.K."/>
            <person name="Kogle M.E."/>
            <person name="Barry K."/>
            <person name="Clum A."/>
            <person name="Na H."/>
            <person name="Ledsgaard L."/>
            <person name="Lin J."/>
            <person name="Lipzen A."/>
            <person name="Kuo A."/>
            <person name="Riley R."/>
            <person name="Mondo S."/>
            <person name="Labutti K."/>
            <person name="Haridas S."/>
            <person name="Pangalinan J."/>
            <person name="Salamov A.A."/>
            <person name="Simmons B.A."/>
            <person name="Magnuson J.K."/>
            <person name="Chen J."/>
            <person name="Drula E."/>
            <person name="Henrissat B."/>
            <person name="Wiebenga A."/>
            <person name="Lubbers R.J."/>
            <person name="Gomes A.C."/>
            <person name="Makela M.R."/>
            <person name="Stajich J."/>
            <person name="Grigoriev I.V."/>
            <person name="Mortensen U.H."/>
            <person name="De Vries R.P."/>
            <person name="Baker S.E."/>
            <person name="Andersen M.R."/>
        </authorList>
    </citation>
    <scope>NUCLEOTIDE SEQUENCE [LARGE SCALE GENOMIC DNA]</scope>
    <source>
        <strain evidence="2 3">CBS 123904</strain>
    </source>
</reference>
<dbReference type="EMBL" id="JBFXLU010000192">
    <property type="protein sequence ID" value="KAL2835819.1"/>
    <property type="molecule type" value="Genomic_DNA"/>
</dbReference>
<feature type="transmembrane region" description="Helical" evidence="1">
    <location>
        <begin position="6"/>
        <end position="28"/>
    </location>
</feature>
<protein>
    <recommendedName>
        <fullName evidence="4">Fatty acid hydroxylase domain-containing protein</fullName>
    </recommendedName>
</protein>
<gene>
    <name evidence="2" type="ORF">BJY01DRAFT_252324</name>
</gene>
<dbReference type="Proteomes" id="UP001610446">
    <property type="component" value="Unassembled WGS sequence"/>
</dbReference>
<evidence type="ECO:0000256" key="1">
    <source>
        <dbReference type="SAM" id="Phobius"/>
    </source>
</evidence>
<feature type="transmembrane region" description="Helical" evidence="1">
    <location>
        <begin position="69"/>
        <end position="95"/>
    </location>
</feature>
<dbReference type="InterPro" id="IPR036291">
    <property type="entry name" value="NAD(P)-bd_dom_sf"/>
</dbReference>
<dbReference type="SUPFAM" id="SSF51735">
    <property type="entry name" value="NAD(P)-binding Rossmann-fold domains"/>
    <property type="match status" value="1"/>
</dbReference>
<keyword evidence="3" id="KW-1185">Reference proteome</keyword>
<name>A0ABR4J745_9EURO</name>